<dbReference type="Proteomes" id="UP001497623">
    <property type="component" value="Unassembled WGS sequence"/>
</dbReference>
<evidence type="ECO:0000256" key="6">
    <source>
        <dbReference type="ARBA" id="ARBA00023136"/>
    </source>
</evidence>
<dbReference type="AlphaFoldDB" id="A0AAV2S007"/>
<evidence type="ECO:0000256" key="2">
    <source>
        <dbReference type="ARBA" id="ARBA00008789"/>
    </source>
</evidence>
<dbReference type="InterPro" id="IPR018629">
    <property type="entry name" value="XK-rel"/>
</dbReference>
<dbReference type="InterPro" id="IPR050895">
    <property type="entry name" value="XK-related_scramblase"/>
</dbReference>
<dbReference type="GO" id="GO:0005886">
    <property type="term" value="C:plasma membrane"/>
    <property type="evidence" value="ECO:0007669"/>
    <property type="project" value="UniProtKB-SubCell"/>
</dbReference>
<evidence type="ECO:0000313" key="8">
    <source>
        <dbReference type="EMBL" id="CAL4148161.1"/>
    </source>
</evidence>
<feature type="transmembrane region" description="Helical" evidence="7">
    <location>
        <begin position="63"/>
        <end position="81"/>
    </location>
</feature>
<keyword evidence="3" id="KW-1003">Cell membrane</keyword>
<sequence>KYRSTFMDIFSDITGSQQKINFVLTVFFILLPITLLSMWNLYIHVTQPDILPVFRRLPKFLKISVYTFIFLTPLAPIMAYFENTYAQMKHMNVTARQMQEADNKPGYNSFPAQSNTKTYRHHMRDQKIRKYYDLKHVAQMRVAITNVMEATLESAFQLILQLYIVGTRYHELDKVTEVTLGSILSLKRGGPETQLSKQVFSVLISLVSLTWSFTSYHRFSKLGGLTILNALPLLFAIFFQ</sequence>
<comment type="subcellular location">
    <subcellularLocation>
        <location evidence="1">Cell membrane</location>
        <topology evidence="1">Multi-pass membrane protein</topology>
    </subcellularLocation>
    <subcellularLocation>
        <location evidence="7">Membrane</location>
        <topology evidence="7">Multi-pass membrane protein</topology>
    </subcellularLocation>
</comment>
<evidence type="ECO:0000256" key="1">
    <source>
        <dbReference type="ARBA" id="ARBA00004651"/>
    </source>
</evidence>
<reference evidence="8 9" key="1">
    <citation type="submission" date="2024-05" db="EMBL/GenBank/DDBJ databases">
        <authorList>
            <person name="Wallberg A."/>
        </authorList>
    </citation>
    <scope>NUCLEOTIDE SEQUENCE [LARGE SCALE GENOMIC DNA]</scope>
</reference>
<comment type="caution">
    <text evidence="8">The sequence shown here is derived from an EMBL/GenBank/DDBJ whole genome shotgun (WGS) entry which is preliminary data.</text>
</comment>
<accession>A0AAV2S007</accession>
<feature type="non-terminal residue" evidence="8">
    <location>
        <position position="1"/>
    </location>
</feature>
<evidence type="ECO:0000256" key="4">
    <source>
        <dbReference type="ARBA" id="ARBA00022692"/>
    </source>
</evidence>
<gene>
    <name evidence="8" type="ORF">MNOR_LOCUS30191</name>
</gene>
<feature type="transmembrane region" description="Helical" evidence="7">
    <location>
        <begin position="20"/>
        <end position="43"/>
    </location>
</feature>
<evidence type="ECO:0000313" key="9">
    <source>
        <dbReference type="Proteomes" id="UP001497623"/>
    </source>
</evidence>
<keyword evidence="5 7" id="KW-1133">Transmembrane helix</keyword>
<proteinExistence type="inferred from homology"/>
<dbReference type="GO" id="GO:0070782">
    <property type="term" value="P:phosphatidylserine exposure on apoptotic cell surface"/>
    <property type="evidence" value="ECO:0007669"/>
    <property type="project" value="TreeGrafter"/>
</dbReference>
<dbReference type="EMBL" id="CAXKWB010036420">
    <property type="protein sequence ID" value="CAL4148161.1"/>
    <property type="molecule type" value="Genomic_DNA"/>
</dbReference>
<keyword evidence="4 7" id="KW-0812">Transmembrane</keyword>
<feature type="transmembrane region" description="Helical" evidence="7">
    <location>
        <begin position="219"/>
        <end position="239"/>
    </location>
</feature>
<protein>
    <recommendedName>
        <fullName evidence="7">XK-related protein</fullName>
    </recommendedName>
</protein>
<comment type="similarity">
    <text evidence="2 7">Belongs to the XK family.</text>
</comment>
<keyword evidence="6 7" id="KW-0472">Membrane</keyword>
<feature type="non-terminal residue" evidence="8">
    <location>
        <position position="240"/>
    </location>
</feature>
<dbReference type="Pfam" id="PF09815">
    <property type="entry name" value="XK-related"/>
    <property type="match status" value="1"/>
</dbReference>
<evidence type="ECO:0000256" key="3">
    <source>
        <dbReference type="ARBA" id="ARBA00022475"/>
    </source>
</evidence>
<dbReference type="PANTHER" id="PTHR16024:SF6">
    <property type="entry name" value="XK-RELATED PROTEIN"/>
    <property type="match status" value="1"/>
</dbReference>
<dbReference type="GO" id="GO:1902742">
    <property type="term" value="P:apoptotic process involved in development"/>
    <property type="evidence" value="ECO:0007669"/>
    <property type="project" value="TreeGrafter"/>
</dbReference>
<dbReference type="GO" id="GO:0043652">
    <property type="term" value="P:engulfment of apoptotic cell"/>
    <property type="evidence" value="ECO:0007669"/>
    <property type="project" value="TreeGrafter"/>
</dbReference>
<name>A0AAV2S007_MEGNR</name>
<evidence type="ECO:0000256" key="5">
    <source>
        <dbReference type="ARBA" id="ARBA00022989"/>
    </source>
</evidence>
<evidence type="ECO:0000256" key="7">
    <source>
        <dbReference type="RuleBase" id="RU910716"/>
    </source>
</evidence>
<organism evidence="8 9">
    <name type="scientific">Meganyctiphanes norvegica</name>
    <name type="common">Northern krill</name>
    <name type="synonym">Thysanopoda norvegica</name>
    <dbReference type="NCBI Taxonomy" id="48144"/>
    <lineage>
        <taxon>Eukaryota</taxon>
        <taxon>Metazoa</taxon>
        <taxon>Ecdysozoa</taxon>
        <taxon>Arthropoda</taxon>
        <taxon>Crustacea</taxon>
        <taxon>Multicrustacea</taxon>
        <taxon>Malacostraca</taxon>
        <taxon>Eumalacostraca</taxon>
        <taxon>Eucarida</taxon>
        <taxon>Euphausiacea</taxon>
        <taxon>Euphausiidae</taxon>
        <taxon>Meganyctiphanes</taxon>
    </lineage>
</organism>
<dbReference type="PANTHER" id="PTHR16024">
    <property type="entry name" value="XK-RELATED PROTEIN"/>
    <property type="match status" value="1"/>
</dbReference>
<keyword evidence="9" id="KW-1185">Reference proteome</keyword>